<dbReference type="RefSeq" id="WP_086960637.1">
    <property type="nucleotide sequence ID" value="NZ_FUKS01000034.1"/>
</dbReference>
<accession>A0A368LGW5</accession>
<evidence type="ECO:0000313" key="8">
    <source>
        <dbReference type="EMBL" id="RCS69990.1"/>
    </source>
</evidence>
<dbReference type="InterPro" id="IPR032466">
    <property type="entry name" value="Metal_Hydrolase"/>
</dbReference>
<evidence type="ECO:0000256" key="6">
    <source>
        <dbReference type="ARBA" id="ARBA00023235"/>
    </source>
</evidence>
<dbReference type="UniPathway" id="UPA00246"/>
<dbReference type="PANTHER" id="PTHR30068">
    <property type="entry name" value="URONATE ISOMERASE"/>
    <property type="match status" value="1"/>
</dbReference>
<dbReference type="AlphaFoldDB" id="A0A368LGW5"/>
<dbReference type="Gene3D" id="3.20.20.140">
    <property type="entry name" value="Metal-dependent hydrolases"/>
    <property type="match status" value="1"/>
</dbReference>
<dbReference type="Gene3D" id="1.10.2020.10">
    <property type="entry name" value="uronate isomerase, domain 2, chain A"/>
    <property type="match status" value="1"/>
</dbReference>
<reference evidence="8 9" key="1">
    <citation type="journal article" date="2017" name="Elife">
        <title>Extensive horizontal gene transfer in cheese-associated bacteria.</title>
        <authorList>
            <person name="Bonham K.S."/>
            <person name="Wolfe B.E."/>
            <person name="Dutton R.J."/>
        </authorList>
    </citation>
    <scope>NUCLEOTIDE SEQUENCE [LARGE SCALE GENOMIC DNA]</scope>
    <source>
        <strain evidence="8 9">JB196</strain>
    </source>
</reference>
<dbReference type="InterPro" id="IPR003766">
    <property type="entry name" value="Uronate_isomerase"/>
</dbReference>
<dbReference type="Proteomes" id="UP000252479">
    <property type="component" value="Unassembled WGS sequence"/>
</dbReference>
<evidence type="ECO:0000313" key="9">
    <source>
        <dbReference type="Proteomes" id="UP000252479"/>
    </source>
</evidence>
<evidence type="ECO:0000256" key="3">
    <source>
        <dbReference type="ARBA" id="ARBA00008397"/>
    </source>
</evidence>
<dbReference type="PANTHER" id="PTHR30068:SF4">
    <property type="entry name" value="URONATE ISOMERASE"/>
    <property type="match status" value="1"/>
</dbReference>
<dbReference type="NCBIfam" id="NF002794">
    <property type="entry name" value="PRK02925.1"/>
    <property type="match status" value="1"/>
</dbReference>
<comment type="pathway">
    <text evidence="2 7">Carbohydrate metabolism; pentose and glucuronate interconversion.</text>
</comment>
<comment type="catalytic activity">
    <reaction evidence="1 7">
        <text>D-glucuronate = D-fructuronate</text>
        <dbReference type="Rhea" id="RHEA:13049"/>
        <dbReference type="ChEBI" id="CHEBI:58720"/>
        <dbReference type="ChEBI" id="CHEBI:59863"/>
        <dbReference type="EC" id="5.3.1.12"/>
    </reaction>
</comment>
<name>A0A368LGW5_9VIBR</name>
<gene>
    <name evidence="7" type="primary">uxaC</name>
    <name evidence="8" type="ORF">CIK83_10935</name>
</gene>
<evidence type="ECO:0000256" key="1">
    <source>
        <dbReference type="ARBA" id="ARBA00001165"/>
    </source>
</evidence>
<dbReference type="GeneID" id="303189435"/>
<sequence length="468" mass="54170">MTPSYIHDDFLLQTDTAKKLFHSYAKSLPIIDYHNHLDAKDIYLNSQFQTISEAWLIQDHYVWRAMRSCGVDEHYITGEASEFEKFDHWCRCMPNLLGNPLYPWSHLELKRYFEIDSLIEPQNTNMLWQSCNQKLSQQNFKMQSIIERSNVEVLCTTDSPLSTLKYHKRLAESDFKTKVLPTFRGDDIYQIEDSHKFKLIIEQLSDICDGSITCFSEYLNALTQRIDYFHHHGCRLSDLGLKKVHFTSSTAIECDTIFTKILADVSINDVEKMQLESAIFIHLGKTYHQYGWCMQLHIGVHTNVNTRRLKTLGAGSGFSVMHDGQIIEPLCQLLDQLDQDRMLSKTILYCLNPKDFDSLACIIGAFQDSDSASGKIQLGPAWWFNDHKRGMEKQLESIANLGALGCFVGMLTDSRNVFSLSRHEYFRRVLCNLIGRWAEQGEIPNNPALLKTIVENICYYNARQYFNF</sequence>
<evidence type="ECO:0000256" key="4">
    <source>
        <dbReference type="ARBA" id="ARBA00012546"/>
    </source>
</evidence>
<dbReference type="GO" id="GO:0019698">
    <property type="term" value="P:D-galacturonate catabolic process"/>
    <property type="evidence" value="ECO:0007669"/>
    <property type="project" value="TreeGrafter"/>
</dbReference>
<dbReference type="EMBL" id="QPGL01000002">
    <property type="protein sequence ID" value="RCS69990.1"/>
    <property type="molecule type" value="Genomic_DNA"/>
</dbReference>
<keyword evidence="6 7" id="KW-0413">Isomerase</keyword>
<proteinExistence type="inferred from homology"/>
<comment type="similarity">
    <text evidence="3 7">Belongs to the metallo-dependent hydrolases superfamily. Uronate isomerase family.</text>
</comment>
<evidence type="ECO:0000256" key="5">
    <source>
        <dbReference type="ARBA" id="ARBA00020555"/>
    </source>
</evidence>
<dbReference type="EC" id="5.3.1.12" evidence="4 7"/>
<dbReference type="SUPFAM" id="SSF51556">
    <property type="entry name" value="Metallo-dependent hydrolases"/>
    <property type="match status" value="1"/>
</dbReference>
<organism evidence="8 9">
    <name type="scientific">Vibrio casei</name>
    <dbReference type="NCBI Taxonomy" id="673372"/>
    <lineage>
        <taxon>Bacteria</taxon>
        <taxon>Pseudomonadati</taxon>
        <taxon>Pseudomonadota</taxon>
        <taxon>Gammaproteobacteria</taxon>
        <taxon>Vibrionales</taxon>
        <taxon>Vibrionaceae</taxon>
        <taxon>Vibrio</taxon>
    </lineage>
</organism>
<evidence type="ECO:0000256" key="7">
    <source>
        <dbReference type="HAMAP-Rule" id="MF_00675"/>
    </source>
</evidence>
<comment type="catalytic activity">
    <reaction evidence="7">
        <text>aldehydo-D-galacturonate = keto-D-tagaturonate</text>
        <dbReference type="Rhea" id="RHEA:27702"/>
        <dbReference type="ChEBI" id="CHEBI:12952"/>
        <dbReference type="ChEBI" id="CHEBI:17886"/>
    </reaction>
</comment>
<keyword evidence="9" id="KW-1185">Reference proteome</keyword>
<dbReference type="Pfam" id="PF02614">
    <property type="entry name" value="UxaC"/>
    <property type="match status" value="1"/>
</dbReference>
<evidence type="ECO:0000256" key="2">
    <source>
        <dbReference type="ARBA" id="ARBA00004892"/>
    </source>
</evidence>
<protein>
    <recommendedName>
        <fullName evidence="5 7">Uronate isomerase</fullName>
        <ecNumber evidence="4 7">5.3.1.12</ecNumber>
    </recommendedName>
    <alternativeName>
        <fullName evidence="7">Glucuronate isomerase</fullName>
    </alternativeName>
    <alternativeName>
        <fullName evidence="7">Uronic isomerase</fullName>
    </alternativeName>
</protein>
<dbReference type="GO" id="GO:0042840">
    <property type="term" value="P:D-glucuronate catabolic process"/>
    <property type="evidence" value="ECO:0007669"/>
    <property type="project" value="TreeGrafter"/>
</dbReference>
<comment type="caution">
    <text evidence="8">The sequence shown here is derived from an EMBL/GenBank/DDBJ whole genome shotgun (WGS) entry which is preliminary data.</text>
</comment>
<dbReference type="HAMAP" id="MF_00675">
    <property type="entry name" value="UxaC"/>
    <property type="match status" value="1"/>
</dbReference>
<dbReference type="GO" id="GO:0008880">
    <property type="term" value="F:glucuronate isomerase activity"/>
    <property type="evidence" value="ECO:0007669"/>
    <property type="project" value="UniProtKB-UniRule"/>
</dbReference>